<organism evidence="1 2">
    <name type="scientific">Veillonella montpellierensis DNF00314</name>
    <dbReference type="NCBI Taxonomy" id="1401067"/>
    <lineage>
        <taxon>Bacteria</taxon>
        <taxon>Bacillati</taxon>
        <taxon>Bacillota</taxon>
        <taxon>Negativicutes</taxon>
        <taxon>Veillonellales</taxon>
        <taxon>Veillonellaceae</taxon>
        <taxon>Veillonella</taxon>
    </lineage>
</organism>
<proteinExistence type="predicted"/>
<accession>A0A096AKA2</accession>
<evidence type="ECO:0008006" key="3">
    <source>
        <dbReference type="Google" id="ProtNLM"/>
    </source>
</evidence>
<reference evidence="1 2" key="1">
    <citation type="submission" date="2014-07" db="EMBL/GenBank/DDBJ databases">
        <authorList>
            <person name="McCorrison J."/>
            <person name="Sanka R."/>
            <person name="Torralba M."/>
            <person name="Gillis M."/>
            <person name="Haft D.H."/>
            <person name="Methe B."/>
            <person name="Sutton G."/>
            <person name="Nelson K.E."/>
        </authorList>
    </citation>
    <scope>NUCLEOTIDE SEQUENCE [LARGE SCALE GENOMIC DNA]</scope>
    <source>
        <strain evidence="1 2">DNF00314</strain>
    </source>
</reference>
<name>A0A096AKA2_9FIRM</name>
<dbReference type="RefSeq" id="WP_038152007.1">
    <property type="nucleotide sequence ID" value="NZ_JRNT01000008.1"/>
</dbReference>
<evidence type="ECO:0000313" key="2">
    <source>
        <dbReference type="Proteomes" id="UP000029628"/>
    </source>
</evidence>
<keyword evidence="2" id="KW-1185">Reference proteome</keyword>
<dbReference type="eggNOG" id="ENOG502ZUHJ">
    <property type="taxonomic scope" value="Bacteria"/>
</dbReference>
<gene>
    <name evidence="1" type="ORF">HMPREF0872_03780</name>
</gene>
<dbReference type="EMBL" id="JRNT01000008">
    <property type="protein sequence ID" value="KGF47533.1"/>
    <property type="molecule type" value="Genomic_DNA"/>
</dbReference>
<sequence length="128" mass="14349">MAKGKILAGVVDFTINQGDDYYFQLEIKSDNNKPIDITGCEFRCKAKVSAEDENVAFTAEPTIISGKDGKVLFHFKDEDTRLIDTDGDTYAKHKKYTYDVLMKNIQGDVTRLLNGTIFVSPGVSWDDN</sequence>
<protein>
    <recommendedName>
        <fullName evidence="3">BppU N-terminal domain-containing protein</fullName>
    </recommendedName>
</protein>
<evidence type="ECO:0000313" key="1">
    <source>
        <dbReference type="EMBL" id="KGF47533.1"/>
    </source>
</evidence>
<dbReference type="AlphaFoldDB" id="A0A096AKA2"/>
<dbReference type="Proteomes" id="UP000029628">
    <property type="component" value="Unassembled WGS sequence"/>
</dbReference>
<comment type="caution">
    <text evidence="1">The sequence shown here is derived from an EMBL/GenBank/DDBJ whole genome shotgun (WGS) entry which is preliminary data.</text>
</comment>